<reference evidence="1 2" key="1">
    <citation type="journal article" date="2018" name="Proc. R. Soc. B">
        <title>A non-coding region near Follistatin controls head colour polymorphism in the Gouldian finch.</title>
        <authorList>
            <person name="Toomey M.B."/>
            <person name="Marques C.I."/>
            <person name="Andrade P."/>
            <person name="Araujo P.M."/>
            <person name="Sabatino S."/>
            <person name="Gazda M.A."/>
            <person name="Afonso S."/>
            <person name="Lopes R.J."/>
            <person name="Corbo J.C."/>
            <person name="Carneiro M."/>
        </authorList>
    </citation>
    <scope>NUCLEOTIDE SEQUENCE [LARGE SCALE GENOMIC DNA]</scope>
    <source>
        <strain evidence="1">Red01</strain>
        <tissue evidence="1">Muscle</tissue>
    </source>
</reference>
<dbReference type="Proteomes" id="UP000276834">
    <property type="component" value="Unassembled WGS sequence"/>
</dbReference>
<protein>
    <submittedName>
        <fullName evidence="1">Uncharacterized protein</fullName>
    </submittedName>
</protein>
<dbReference type="EMBL" id="QUSF01000001">
    <property type="protein sequence ID" value="RLW13426.1"/>
    <property type="molecule type" value="Genomic_DNA"/>
</dbReference>
<proteinExistence type="predicted"/>
<dbReference type="AlphaFoldDB" id="A0A3L8T2H2"/>
<comment type="caution">
    <text evidence="1">The sequence shown here is derived from an EMBL/GenBank/DDBJ whole genome shotgun (WGS) entry which is preliminary data.</text>
</comment>
<sequence>MSDLQFHQGTFAVSQLRLFSPVPVEASSIMTHPIFDSPGSEARIASNGLEHLGVTSSLSHIKKQFHFHLSIKPTLQIHVNKHQGLANPDLAVSFLLVSSTCSPGCRY</sequence>
<accession>A0A3L8T2H2</accession>
<evidence type="ECO:0000313" key="1">
    <source>
        <dbReference type="EMBL" id="RLW13426.1"/>
    </source>
</evidence>
<organism evidence="1 2">
    <name type="scientific">Chloebia gouldiae</name>
    <name type="common">Gouldian finch</name>
    <name type="synonym">Erythrura gouldiae</name>
    <dbReference type="NCBI Taxonomy" id="44316"/>
    <lineage>
        <taxon>Eukaryota</taxon>
        <taxon>Metazoa</taxon>
        <taxon>Chordata</taxon>
        <taxon>Craniata</taxon>
        <taxon>Vertebrata</taxon>
        <taxon>Euteleostomi</taxon>
        <taxon>Archelosauria</taxon>
        <taxon>Archosauria</taxon>
        <taxon>Dinosauria</taxon>
        <taxon>Saurischia</taxon>
        <taxon>Theropoda</taxon>
        <taxon>Coelurosauria</taxon>
        <taxon>Aves</taxon>
        <taxon>Neognathae</taxon>
        <taxon>Neoaves</taxon>
        <taxon>Telluraves</taxon>
        <taxon>Australaves</taxon>
        <taxon>Passeriformes</taxon>
        <taxon>Passeroidea</taxon>
        <taxon>Passeridae</taxon>
        <taxon>Chloebia</taxon>
    </lineage>
</organism>
<gene>
    <name evidence="1" type="ORF">DV515_00000031</name>
</gene>
<evidence type="ECO:0000313" key="2">
    <source>
        <dbReference type="Proteomes" id="UP000276834"/>
    </source>
</evidence>
<keyword evidence="2" id="KW-1185">Reference proteome</keyword>
<name>A0A3L8T2H2_CHLGU</name>